<evidence type="ECO:0000256" key="3">
    <source>
        <dbReference type="ARBA" id="ARBA00006341"/>
    </source>
</evidence>
<dbReference type="EMBL" id="OZ004257">
    <property type="protein sequence ID" value="CAK7906519.1"/>
    <property type="molecule type" value="Genomic_DNA"/>
</dbReference>
<dbReference type="InterPro" id="IPR002912">
    <property type="entry name" value="ACT_dom"/>
</dbReference>
<proteinExistence type="inferred from homology"/>
<name>A0ABP0EFG7_9ASCO</name>
<keyword evidence="5" id="KW-0100">Branched-chain amino acid biosynthesis</keyword>
<evidence type="ECO:0000256" key="5">
    <source>
        <dbReference type="ARBA" id="ARBA00023304"/>
    </source>
</evidence>
<dbReference type="Pfam" id="PF22629">
    <property type="entry name" value="ACT_AHAS_ss"/>
    <property type="match status" value="1"/>
</dbReference>
<dbReference type="InterPro" id="IPR053050">
    <property type="entry name" value="ALS_regulatory_subunit"/>
</dbReference>
<dbReference type="Gene3D" id="3.30.70.1150">
    <property type="entry name" value="ACT-like. Chain A, domain 2"/>
    <property type="match status" value="1"/>
</dbReference>
<reference evidence="7 8" key="1">
    <citation type="submission" date="2024-01" db="EMBL/GenBank/DDBJ databases">
        <authorList>
            <consortium name="Genoscope - CEA"/>
            <person name="William W."/>
        </authorList>
    </citation>
    <scope>NUCLEOTIDE SEQUENCE [LARGE SCALE GENOMIC DNA]</scope>
    <source>
        <strain evidence="7 8">29B2s-10</strain>
    </source>
</reference>
<dbReference type="InterPro" id="IPR054480">
    <property type="entry name" value="AHAS_small-like_ACT"/>
</dbReference>
<protein>
    <submittedName>
        <fullName evidence="7">Acetolactate synthase small subunit, mitochondrial</fullName>
    </submittedName>
</protein>
<dbReference type="CDD" id="cd04878">
    <property type="entry name" value="ACT_AHAS"/>
    <property type="match status" value="1"/>
</dbReference>
<evidence type="ECO:0000256" key="4">
    <source>
        <dbReference type="ARBA" id="ARBA00022605"/>
    </source>
</evidence>
<evidence type="ECO:0000256" key="1">
    <source>
        <dbReference type="ARBA" id="ARBA00004974"/>
    </source>
</evidence>
<dbReference type="InterPro" id="IPR045865">
    <property type="entry name" value="ACT-like_dom_sf"/>
</dbReference>
<evidence type="ECO:0000259" key="6">
    <source>
        <dbReference type="PROSITE" id="PS51671"/>
    </source>
</evidence>
<keyword evidence="8" id="KW-1185">Reference proteome</keyword>
<comment type="pathway">
    <text evidence="1">Amino-acid biosynthesis; L-isoleucine biosynthesis; L-isoleucine from 2-oxobutanoate: step 1/4.</text>
</comment>
<comment type="similarity">
    <text evidence="3">Belongs to the acetolactate synthase small subunit family.</text>
</comment>
<evidence type="ECO:0000313" key="7">
    <source>
        <dbReference type="EMBL" id="CAK7906519.1"/>
    </source>
</evidence>
<dbReference type="SUPFAM" id="SSF55021">
    <property type="entry name" value="ACT-like"/>
    <property type="match status" value="2"/>
</dbReference>
<dbReference type="Gene3D" id="3.30.70.260">
    <property type="match status" value="1"/>
</dbReference>
<dbReference type="PANTHER" id="PTHR31242:SF2">
    <property type="entry name" value="ACETOLACTATE SYNTHASE SMALL SUBUNIT, MITOCHONDRIAL"/>
    <property type="match status" value="1"/>
</dbReference>
<organism evidence="7 8">
    <name type="scientific">[Candida] anglica</name>
    <dbReference type="NCBI Taxonomy" id="148631"/>
    <lineage>
        <taxon>Eukaryota</taxon>
        <taxon>Fungi</taxon>
        <taxon>Dikarya</taxon>
        <taxon>Ascomycota</taxon>
        <taxon>Saccharomycotina</taxon>
        <taxon>Pichiomycetes</taxon>
        <taxon>Debaryomycetaceae</taxon>
        <taxon>Kurtzmaniella</taxon>
    </lineage>
</organism>
<comment type="pathway">
    <text evidence="2">Amino-acid biosynthesis; L-valine biosynthesis; L-valine from pyruvate: step 1/4.</text>
</comment>
<dbReference type="InterPro" id="IPR039557">
    <property type="entry name" value="AHAS_ACT"/>
</dbReference>
<evidence type="ECO:0000313" key="8">
    <source>
        <dbReference type="Proteomes" id="UP001497600"/>
    </source>
</evidence>
<dbReference type="InterPro" id="IPR004789">
    <property type="entry name" value="Acetalactate_synth_ssu"/>
</dbReference>
<sequence length="319" mass="34690">MLISSIPSFIQSNLTKTMIGLSPTSRMAKTALRFARQKSSSSSTAALAYKNLHRNQKRPPLPTLETPNWSADAAVSSILYETPVQSRAPKKSHVLNCLVQNEPGVLSSVSGTLAARGFNIDSLIVCNTEVKDLSRMTIVLAGQDAVIEQARRQIEDLVPVYAVLDYTNAEIIKRELLLARVSLLGPEYFQELIATHKLHTSNAASIPDLSAPESAFHPNNLAPSEALRQKHIHLDHINTITEKFGGKIVDISDRNCIVELSAKPSRISSFIQLLQPFGILEIARSGMMALPRTPLDGAVVEDDVVDASDIVDASQLPPG</sequence>
<dbReference type="InterPro" id="IPR019455">
    <property type="entry name" value="Acetolactate_synth_ssu_C"/>
</dbReference>
<dbReference type="Pfam" id="PF10369">
    <property type="entry name" value="ALS_ss_C"/>
    <property type="match status" value="1"/>
</dbReference>
<dbReference type="PANTHER" id="PTHR31242">
    <property type="entry name" value="ACETOLACTATE SYNTHASE SMALL SUBUNIT, MITOCHONDRIAL"/>
    <property type="match status" value="1"/>
</dbReference>
<feature type="domain" description="ACT" evidence="6">
    <location>
        <begin position="94"/>
        <end position="174"/>
    </location>
</feature>
<dbReference type="InterPro" id="IPR027271">
    <property type="entry name" value="Acetolactate_synth/TF_NikR_C"/>
</dbReference>
<accession>A0ABP0EFG7</accession>
<gene>
    <name evidence="7" type="primary">ILV6</name>
    <name evidence="7" type="ORF">CAAN4_E01156</name>
</gene>
<dbReference type="PROSITE" id="PS51671">
    <property type="entry name" value="ACT"/>
    <property type="match status" value="1"/>
</dbReference>
<dbReference type="NCBIfam" id="TIGR00119">
    <property type="entry name" value="acolac_sm"/>
    <property type="match status" value="1"/>
</dbReference>
<evidence type="ECO:0000256" key="2">
    <source>
        <dbReference type="ARBA" id="ARBA00005025"/>
    </source>
</evidence>
<keyword evidence="4" id="KW-0028">Amino-acid biosynthesis</keyword>
<dbReference type="Proteomes" id="UP001497600">
    <property type="component" value="Chromosome E"/>
</dbReference>